<keyword evidence="6" id="KW-0175">Coiled coil</keyword>
<evidence type="ECO:0000256" key="6">
    <source>
        <dbReference type="SAM" id="Coils"/>
    </source>
</evidence>
<evidence type="ECO:0000256" key="4">
    <source>
        <dbReference type="ARBA" id="ARBA00023212"/>
    </source>
</evidence>
<keyword evidence="4" id="KW-0206">Cytoskeleton</keyword>
<evidence type="ECO:0000256" key="3">
    <source>
        <dbReference type="ARBA" id="ARBA00022490"/>
    </source>
</evidence>
<dbReference type="PANTHER" id="PTHR14871">
    <property type="entry name" value="DYNEIN REGULATORY COMPLEX PROTEIN 9"/>
    <property type="match status" value="1"/>
</dbReference>
<dbReference type="InterPro" id="IPR042618">
    <property type="entry name" value="IQCG"/>
</dbReference>
<dbReference type="GO" id="GO:0005737">
    <property type="term" value="C:cytoplasm"/>
    <property type="evidence" value="ECO:0007669"/>
    <property type="project" value="TreeGrafter"/>
</dbReference>
<sequence>MCTEIFTPSECLALLAVLSDACKEVDLLFNISRQNFPVQNSSQSSGRSGQANPDTLLTELNKIFFQTLLRYEKARREDYLELPDGTFRKLNDEESTKVKFIDVVSRVSATLKNLLLEIDESGTITSLERYNGEEQAELEKLETFVNSAAEKERNLVRLQDDVRTLQNELHSQTEKFTQTLEELKHEFQELREMAKMTMQYKTKEYATKLQQEIGGNDKELKALNDEYEHVRAVISQTQRVGEETCSWLYMDIANKVNLADFVPTNDRPKLLQKQVAEMRNTLEARKALHAQLKEEYEKCDSILIADAREKDAIQVREEYAKKFVLAVVQIQSWWRTMIEIRGVKTRRKRKGKGKGKKGKKAA</sequence>
<dbReference type="PANTHER" id="PTHR14871:SF1">
    <property type="entry name" value="DYNEIN REGULATORY COMPLEX PROTEIN 9"/>
    <property type="match status" value="1"/>
</dbReference>
<evidence type="ECO:0000313" key="7">
    <source>
        <dbReference type="EMBL" id="CAL5131915.1"/>
    </source>
</evidence>
<protein>
    <recommendedName>
        <fullName evidence="9">Dynein regulatory complex protein 10</fullName>
    </recommendedName>
</protein>
<comment type="subcellular location">
    <subcellularLocation>
        <location evidence="2">Cell projection</location>
    </subcellularLocation>
    <subcellularLocation>
        <location evidence="1">Cytoplasm</location>
        <location evidence="1">Cytoskeleton</location>
    </subcellularLocation>
</comment>
<gene>
    <name evidence="7" type="ORF">CDAUBV1_LOCUS4449</name>
</gene>
<proteinExistence type="predicted"/>
<dbReference type="GO" id="GO:0031514">
    <property type="term" value="C:motile cilium"/>
    <property type="evidence" value="ECO:0007669"/>
    <property type="project" value="TreeGrafter"/>
</dbReference>
<feature type="coiled-coil region" evidence="6">
    <location>
        <begin position="141"/>
        <end position="226"/>
    </location>
</feature>
<evidence type="ECO:0000313" key="8">
    <source>
        <dbReference type="Proteomes" id="UP001497525"/>
    </source>
</evidence>
<accession>A0AAV2T3W8</accession>
<evidence type="ECO:0008006" key="9">
    <source>
        <dbReference type="Google" id="ProtNLM"/>
    </source>
</evidence>
<keyword evidence="5" id="KW-0966">Cell projection</keyword>
<dbReference type="AlphaFoldDB" id="A0AAV2T3W8"/>
<evidence type="ECO:0000256" key="5">
    <source>
        <dbReference type="ARBA" id="ARBA00023273"/>
    </source>
</evidence>
<organism evidence="7 8">
    <name type="scientific">Calicophoron daubneyi</name>
    <name type="common">Rumen fluke</name>
    <name type="synonym">Paramphistomum daubneyi</name>
    <dbReference type="NCBI Taxonomy" id="300641"/>
    <lineage>
        <taxon>Eukaryota</taxon>
        <taxon>Metazoa</taxon>
        <taxon>Spiralia</taxon>
        <taxon>Lophotrochozoa</taxon>
        <taxon>Platyhelminthes</taxon>
        <taxon>Trematoda</taxon>
        <taxon>Digenea</taxon>
        <taxon>Plagiorchiida</taxon>
        <taxon>Pronocephalata</taxon>
        <taxon>Paramphistomoidea</taxon>
        <taxon>Paramphistomidae</taxon>
        <taxon>Calicophoron</taxon>
    </lineage>
</organism>
<name>A0AAV2T3W8_CALDB</name>
<reference evidence="7" key="1">
    <citation type="submission" date="2024-06" db="EMBL/GenBank/DDBJ databases">
        <authorList>
            <person name="Liu X."/>
            <person name="Lenzi L."/>
            <person name="Haldenby T S."/>
            <person name="Uol C."/>
        </authorList>
    </citation>
    <scope>NUCLEOTIDE SEQUENCE</scope>
</reference>
<evidence type="ECO:0000256" key="1">
    <source>
        <dbReference type="ARBA" id="ARBA00004245"/>
    </source>
</evidence>
<evidence type="ECO:0000256" key="2">
    <source>
        <dbReference type="ARBA" id="ARBA00004316"/>
    </source>
</evidence>
<comment type="caution">
    <text evidence="7">The sequence shown here is derived from an EMBL/GenBank/DDBJ whole genome shotgun (WGS) entry which is preliminary data.</text>
</comment>
<dbReference type="EMBL" id="CAXLJL010000112">
    <property type="protein sequence ID" value="CAL5131915.1"/>
    <property type="molecule type" value="Genomic_DNA"/>
</dbReference>
<dbReference type="Proteomes" id="UP001497525">
    <property type="component" value="Unassembled WGS sequence"/>
</dbReference>
<dbReference type="GO" id="GO:0005856">
    <property type="term" value="C:cytoskeleton"/>
    <property type="evidence" value="ECO:0007669"/>
    <property type="project" value="UniProtKB-SubCell"/>
</dbReference>
<keyword evidence="3" id="KW-0963">Cytoplasm</keyword>
<dbReference type="GO" id="GO:0044782">
    <property type="term" value="P:cilium organization"/>
    <property type="evidence" value="ECO:0007669"/>
    <property type="project" value="TreeGrafter"/>
</dbReference>